<proteinExistence type="predicted"/>
<evidence type="ECO:0000313" key="2">
    <source>
        <dbReference type="Proteomes" id="UP001169069"/>
    </source>
</evidence>
<gene>
    <name evidence="1" type="ORF">PGH07_10550</name>
</gene>
<name>A0ABT7R0I1_9BACT</name>
<dbReference type="EMBL" id="JAQIBD010000004">
    <property type="protein sequence ID" value="MDM5272610.1"/>
    <property type="molecule type" value="Genomic_DNA"/>
</dbReference>
<protein>
    <submittedName>
        <fullName evidence="1">TIGR04219 family outer membrane beta-barrel protein</fullName>
    </submittedName>
</protein>
<reference evidence="1" key="1">
    <citation type="submission" date="2023-01" db="EMBL/GenBank/DDBJ databases">
        <title>Sulfurovum sp. zt1-1 genome assembly.</title>
        <authorList>
            <person name="Wang J."/>
        </authorList>
    </citation>
    <scope>NUCLEOTIDE SEQUENCE</scope>
    <source>
        <strain evidence="1">Zt1-1</strain>
    </source>
</reference>
<dbReference type="Proteomes" id="UP001169069">
    <property type="component" value="Unassembled WGS sequence"/>
</dbReference>
<dbReference type="NCBIfam" id="TIGR04219">
    <property type="entry name" value="OMP_w_GlyGly"/>
    <property type="match status" value="1"/>
</dbReference>
<organism evidence="1 2">
    <name type="scientific">Sulfurovum zhangzhouensis</name>
    <dbReference type="NCBI Taxonomy" id="3019067"/>
    <lineage>
        <taxon>Bacteria</taxon>
        <taxon>Pseudomonadati</taxon>
        <taxon>Campylobacterota</taxon>
        <taxon>Epsilonproteobacteria</taxon>
        <taxon>Campylobacterales</taxon>
        <taxon>Sulfurovaceae</taxon>
        <taxon>Sulfurovum</taxon>
    </lineage>
</organism>
<comment type="caution">
    <text evidence="1">The sequence shown here is derived from an EMBL/GenBank/DDBJ whole genome shotgun (WGS) entry which is preliminary data.</text>
</comment>
<dbReference type="RefSeq" id="WP_289414438.1">
    <property type="nucleotide sequence ID" value="NZ_JAQIBD010000004.1"/>
</dbReference>
<sequence length="254" mass="28679">MVRTLLKTAFLSSLFYIPLNADFIGGELSVGVYSHTPKGYAAYDIYGMESKTSIEDTLHWTESQDLFFKAYLEHPLPVISNIKLEYNDLSHQGSGPVSGFTWGDISDFTGDLSNKLDMHAFDVTLYYELIDNWASLDTGLTLRHVYGDIYVKAGNMFMTQEETIDYDTWIPMIYMKGRFDVPTTDITFQAELNAITFSSSTMYDALFTMRYTAVMGLGIEGGYRMMHLDDNELAAGLALDVDFKGPYAAVVWDF</sequence>
<evidence type="ECO:0000313" key="1">
    <source>
        <dbReference type="EMBL" id="MDM5272610.1"/>
    </source>
</evidence>
<accession>A0ABT7R0I1</accession>
<dbReference type="InterPro" id="IPR026387">
    <property type="entry name" value="OMP_w_GlyGly"/>
</dbReference>
<keyword evidence="2" id="KW-1185">Reference proteome</keyword>